<gene>
    <name evidence="1" type="ORF">DdX_02265</name>
</gene>
<dbReference type="AlphaFoldDB" id="A0AAD4NC78"/>
<dbReference type="Proteomes" id="UP001201812">
    <property type="component" value="Unassembled WGS sequence"/>
</dbReference>
<comment type="caution">
    <text evidence="1">The sequence shown here is derived from an EMBL/GenBank/DDBJ whole genome shotgun (WGS) entry which is preliminary data.</text>
</comment>
<name>A0AAD4NC78_9BILA</name>
<protein>
    <submittedName>
        <fullName evidence="1">Uncharacterized protein</fullName>
    </submittedName>
</protein>
<sequence>MAAPGIQLKHMPLLQNICAFWMEGRIVPPHVDCGHVAWPAQDALIYGCHFLPHKQRMGITDKDPPTFLAKALS</sequence>
<reference evidence="1" key="1">
    <citation type="submission" date="2022-01" db="EMBL/GenBank/DDBJ databases">
        <title>Genome Sequence Resource for Two Populations of Ditylenchus destructor, the Migratory Endoparasitic Phytonematode.</title>
        <authorList>
            <person name="Zhang H."/>
            <person name="Lin R."/>
            <person name="Xie B."/>
        </authorList>
    </citation>
    <scope>NUCLEOTIDE SEQUENCE</scope>
    <source>
        <strain evidence="1">BazhouSP</strain>
    </source>
</reference>
<proteinExistence type="predicted"/>
<dbReference type="EMBL" id="JAKKPZ010000002">
    <property type="protein sequence ID" value="KAI1725603.1"/>
    <property type="molecule type" value="Genomic_DNA"/>
</dbReference>
<accession>A0AAD4NC78</accession>
<keyword evidence="2" id="KW-1185">Reference proteome</keyword>
<evidence type="ECO:0000313" key="1">
    <source>
        <dbReference type="EMBL" id="KAI1725603.1"/>
    </source>
</evidence>
<organism evidence="1 2">
    <name type="scientific">Ditylenchus destructor</name>
    <dbReference type="NCBI Taxonomy" id="166010"/>
    <lineage>
        <taxon>Eukaryota</taxon>
        <taxon>Metazoa</taxon>
        <taxon>Ecdysozoa</taxon>
        <taxon>Nematoda</taxon>
        <taxon>Chromadorea</taxon>
        <taxon>Rhabditida</taxon>
        <taxon>Tylenchina</taxon>
        <taxon>Tylenchomorpha</taxon>
        <taxon>Sphaerularioidea</taxon>
        <taxon>Anguinidae</taxon>
        <taxon>Anguininae</taxon>
        <taxon>Ditylenchus</taxon>
    </lineage>
</organism>
<evidence type="ECO:0000313" key="2">
    <source>
        <dbReference type="Proteomes" id="UP001201812"/>
    </source>
</evidence>